<evidence type="ECO:0000256" key="1">
    <source>
        <dbReference type="ARBA" id="ARBA00001324"/>
    </source>
</evidence>
<dbReference type="InterPro" id="IPR029411">
    <property type="entry name" value="RG-lyase_III"/>
</dbReference>
<feature type="domain" description="Rhamnogalacturonan lyase" evidence="10">
    <location>
        <begin position="331"/>
        <end position="401"/>
    </location>
</feature>
<dbReference type="GO" id="GO:0005576">
    <property type="term" value="C:extracellular region"/>
    <property type="evidence" value="ECO:0007669"/>
    <property type="project" value="UniProtKB-SubCell"/>
</dbReference>
<organism evidence="11 12">
    <name type="scientific">Dickeya undicola</name>
    <dbReference type="NCBI Taxonomy" id="1577887"/>
    <lineage>
        <taxon>Bacteria</taxon>
        <taxon>Pseudomonadati</taxon>
        <taxon>Pseudomonadota</taxon>
        <taxon>Gammaproteobacteria</taxon>
        <taxon>Enterobacterales</taxon>
        <taxon>Pectobacteriaceae</taxon>
        <taxon>Dickeya</taxon>
    </lineage>
</organism>
<dbReference type="InterPro" id="IPR008979">
    <property type="entry name" value="Galactose-bd-like_sf"/>
</dbReference>
<dbReference type="SUPFAM" id="SSF49785">
    <property type="entry name" value="Galactose-binding domain-like"/>
    <property type="match status" value="1"/>
</dbReference>
<dbReference type="InterPro" id="IPR013784">
    <property type="entry name" value="Carb-bd-like_fold"/>
</dbReference>
<dbReference type="OrthoDB" id="101122at2"/>
<keyword evidence="7 11" id="KW-0456">Lyase</keyword>
<evidence type="ECO:0000256" key="8">
    <source>
        <dbReference type="SAM" id="SignalP"/>
    </source>
</evidence>
<dbReference type="Gene3D" id="2.60.120.260">
    <property type="entry name" value="Galactose-binding domain-like"/>
    <property type="match status" value="1"/>
</dbReference>
<accession>A0A3N0FYC4</accession>
<evidence type="ECO:0000256" key="2">
    <source>
        <dbReference type="ARBA" id="ARBA00004613"/>
    </source>
</evidence>
<reference evidence="11 12" key="1">
    <citation type="submission" date="2018-11" db="EMBL/GenBank/DDBJ databases">
        <title>Characterization of surface water Dickeya isolates.</title>
        <authorList>
            <person name="Van Gijsegem F."/>
            <person name="Pedron J."/>
        </authorList>
    </citation>
    <scope>NUCLEOTIDE SEQUENCE [LARGE SCALE GENOMIC DNA]</scope>
    <source>
        <strain evidence="11 12">FVG1-MFV-O17</strain>
    </source>
</reference>
<dbReference type="CDD" id="cd10316">
    <property type="entry name" value="RGL4_M"/>
    <property type="match status" value="1"/>
</dbReference>
<keyword evidence="5" id="KW-0964">Secreted</keyword>
<evidence type="ECO:0000259" key="10">
    <source>
        <dbReference type="Pfam" id="PF14686"/>
    </source>
</evidence>
<dbReference type="GO" id="GO:0005975">
    <property type="term" value="P:carbohydrate metabolic process"/>
    <property type="evidence" value="ECO:0007669"/>
    <property type="project" value="InterPro"/>
</dbReference>
<dbReference type="GO" id="GO:0030246">
    <property type="term" value="F:carbohydrate binding"/>
    <property type="evidence" value="ECO:0007669"/>
    <property type="project" value="InterPro"/>
</dbReference>
<evidence type="ECO:0000256" key="5">
    <source>
        <dbReference type="ARBA" id="ARBA00022525"/>
    </source>
</evidence>
<comment type="subcellular location">
    <subcellularLocation>
        <location evidence="2">Secreted</location>
    </subcellularLocation>
</comment>
<dbReference type="PANTHER" id="PTHR32018:SF1">
    <property type="entry name" value="RHAMNOGALACTURONAN ENDOLYASE"/>
    <property type="match status" value="1"/>
</dbReference>
<dbReference type="InterPro" id="IPR051850">
    <property type="entry name" value="Polysacch_Lyase_4"/>
</dbReference>
<evidence type="ECO:0000256" key="3">
    <source>
        <dbReference type="ARBA" id="ARBA00010418"/>
    </source>
</evidence>
<dbReference type="Pfam" id="PF14686">
    <property type="entry name" value="fn3_3"/>
    <property type="match status" value="1"/>
</dbReference>
<dbReference type="Gene3D" id="2.60.40.1120">
    <property type="entry name" value="Carboxypeptidase-like, regulatory domain"/>
    <property type="match status" value="1"/>
</dbReference>
<dbReference type="EMBL" id="RJLR01000023">
    <property type="protein sequence ID" value="RNM05183.1"/>
    <property type="molecule type" value="Genomic_DNA"/>
</dbReference>
<comment type="caution">
    <text evidence="11">The sequence shown here is derived from an EMBL/GenBank/DDBJ whole genome shotgun (WGS) entry which is preliminary data.</text>
</comment>
<dbReference type="Proteomes" id="UP000276061">
    <property type="component" value="Unassembled WGS sequence"/>
</dbReference>
<dbReference type="PANTHER" id="PTHR32018">
    <property type="entry name" value="RHAMNOGALACTURONATE LYASE FAMILY PROTEIN"/>
    <property type="match status" value="1"/>
</dbReference>
<comment type="catalytic activity">
    <reaction evidence="1">
        <text>Endotype eliminative cleavage of L-alpha-rhamnopyranosyl-(1-&gt;4)-alpha-D-galactopyranosyluronic acid bonds of rhamnogalacturonan I domains in ramified hairy regions of pectin leaving L-rhamnopyranose at the reducing end and 4-deoxy-4,5-unsaturated D-galactopyranosyluronic acid at the non-reducing end.</text>
        <dbReference type="EC" id="4.2.2.23"/>
    </reaction>
</comment>
<name>A0A3N0FYC4_9GAMM</name>
<dbReference type="SUPFAM" id="SSF74650">
    <property type="entry name" value="Galactose mutarotase-like"/>
    <property type="match status" value="1"/>
</dbReference>
<evidence type="ECO:0000313" key="11">
    <source>
        <dbReference type="EMBL" id="RNM05183.1"/>
    </source>
</evidence>
<evidence type="ECO:0000256" key="7">
    <source>
        <dbReference type="ARBA" id="ARBA00023239"/>
    </source>
</evidence>
<gene>
    <name evidence="11" type="ORF">EF878_12965</name>
</gene>
<dbReference type="AlphaFoldDB" id="A0A3N0FYC4"/>
<protein>
    <recommendedName>
        <fullName evidence="4">rhamnogalacturonan endolyase</fullName>
        <ecNumber evidence="4">4.2.2.23</ecNumber>
    </recommendedName>
</protein>
<dbReference type="InterPro" id="IPR029413">
    <property type="entry name" value="RG-lyase_II"/>
</dbReference>
<dbReference type="EC" id="4.2.2.23" evidence="4"/>
<dbReference type="InterPro" id="IPR014718">
    <property type="entry name" value="GH-type_carb-bd"/>
</dbReference>
<proteinExistence type="inferred from homology"/>
<feature type="chain" id="PRO_5018254914" description="rhamnogalacturonan endolyase" evidence="8">
    <location>
        <begin position="26"/>
        <end position="580"/>
    </location>
</feature>
<dbReference type="CDD" id="cd10317">
    <property type="entry name" value="RGL4_C"/>
    <property type="match status" value="1"/>
</dbReference>
<feature type="domain" description="Rhamnogalacturonan lyase" evidence="9">
    <location>
        <begin position="416"/>
        <end position="571"/>
    </location>
</feature>
<dbReference type="SUPFAM" id="SSF49452">
    <property type="entry name" value="Starch-binding domain-like"/>
    <property type="match status" value="1"/>
</dbReference>
<evidence type="ECO:0000256" key="6">
    <source>
        <dbReference type="ARBA" id="ARBA00022729"/>
    </source>
</evidence>
<evidence type="ECO:0000256" key="4">
    <source>
        <dbReference type="ARBA" id="ARBA00012437"/>
    </source>
</evidence>
<dbReference type="CDD" id="cd10320">
    <property type="entry name" value="RGL4_N"/>
    <property type="match status" value="1"/>
</dbReference>
<dbReference type="GO" id="GO:0102210">
    <property type="term" value="F:rhamnogalacturonan endolyase activity"/>
    <property type="evidence" value="ECO:0007669"/>
    <property type="project" value="UniProtKB-EC"/>
</dbReference>
<dbReference type="RefSeq" id="WP_123252806.1">
    <property type="nucleotide sequence ID" value="NZ_RJLR01000023.1"/>
</dbReference>
<keyword evidence="6 8" id="KW-0732">Signal</keyword>
<evidence type="ECO:0000313" key="12">
    <source>
        <dbReference type="Proteomes" id="UP000276061"/>
    </source>
</evidence>
<comment type="similarity">
    <text evidence="3">Belongs to the polysaccharide lyase 4 family.</text>
</comment>
<dbReference type="Gene3D" id="2.70.98.10">
    <property type="match status" value="1"/>
</dbReference>
<sequence>MNKPLQIWRTPLLVLTLALPLAATGAVKLTLDGMDSTLDNGLLKVRFGADGSAKEVWKGSTNLISRLSGAARDPDKNRSFYLDYYSGGVNEFVPERLEVIKQTPDQVHLAYIDDQNGKLRLEYHLIMTSDVSGLYSYVVAANTGSAPVTISELRNVYRFDATRLNELFNSIQRGTPLLYDELEQLPKVQDETWRLPDGSIYSKYDFAGYQRESRYWGVMGNGYGAWMVPASGEYYSGDALKQELLVHQDAIILNYLTGSHFGTPDMVAQPGFEKLYGPWLLYINQGSDRELVADVSRRAEHERASWPYRWLDDARYPRQRATVSGRLRTDAPHATVVLSSSTENFDIQTTGYLFTARTNRDGRFSLRNVPPGEYRLSAYADGGTQIGLLAQQTVQVEGKKTRLGHIDAPRPAPLAWAIGQADRRADEFRFGDRPRLYRWQTEVPANLTFEIGKSRERKDWYYAQTQPGSWNILFNTRTPEQPYTLNIAIAAASNNGMTTPASSPQLAVKLNGQLLTTLKYDNDKAIYRGAMQSGRYHEAHIPLPTGALQQGSNRITLELLGGMVMYDAITLTETPAHTQP</sequence>
<evidence type="ECO:0000259" key="9">
    <source>
        <dbReference type="Pfam" id="PF14683"/>
    </source>
</evidence>
<dbReference type="Pfam" id="PF14683">
    <property type="entry name" value="CBM-like"/>
    <property type="match status" value="1"/>
</dbReference>
<feature type="signal peptide" evidence="8">
    <location>
        <begin position="1"/>
        <end position="25"/>
    </location>
</feature>
<dbReference type="InterPro" id="IPR011013">
    <property type="entry name" value="Gal_mutarotase_sf_dom"/>
</dbReference>